<dbReference type="InParanoid" id="G3IDH1"/>
<feature type="region of interest" description="Disordered" evidence="1">
    <location>
        <begin position="87"/>
        <end position="112"/>
    </location>
</feature>
<accession>G3IDH1</accession>
<dbReference type="GO" id="GO:0038023">
    <property type="term" value="F:signaling receptor activity"/>
    <property type="evidence" value="ECO:0007669"/>
    <property type="project" value="InterPro"/>
</dbReference>
<protein>
    <submittedName>
        <fullName evidence="2">Uncharacterized protein</fullName>
    </submittedName>
</protein>
<proteinExistence type="predicted"/>
<dbReference type="EMBL" id="JH002057">
    <property type="protein sequence ID" value="EGW09285.1"/>
    <property type="molecule type" value="Genomic_DNA"/>
</dbReference>
<sequence>MPCFWPLRECSPGEGCAFCGEALPWQVAGLGGSPWNHDSGRGQCKPGSCSPAFSVGNQKPEALVKEEDLPEAPAFWLVLQQPPCLLNPLGPQPGAPQQEAQTSDPERLSQCDSPVASNWWRRSSVLRGFLECIGSCPVFSFPPVCCPSVFGTSEP</sequence>
<name>G3IDH1_CRIGR</name>
<reference evidence="3" key="1">
    <citation type="journal article" date="2011" name="Nat. Biotechnol.">
        <title>The genomic sequence of the Chinese hamster ovary (CHO)-K1 cell line.</title>
        <authorList>
            <person name="Xu X."/>
            <person name="Nagarajan H."/>
            <person name="Lewis N.E."/>
            <person name="Pan S."/>
            <person name="Cai Z."/>
            <person name="Liu X."/>
            <person name="Chen W."/>
            <person name="Xie M."/>
            <person name="Wang W."/>
            <person name="Hammond S."/>
            <person name="Andersen M.R."/>
            <person name="Neff N."/>
            <person name="Passarelli B."/>
            <person name="Koh W."/>
            <person name="Fan H.C."/>
            <person name="Wang J."/>
            <person name="Gui Y."/>
            <person name="Lee K.H."/>
            <person name="Betenbaugh M.J."/>
            <person name="Quake S.R."/>
            <person name="Famili I."/>
            <person name="Palsson B.O."/>
            <person name="Wang J."/>
        </authorList>
    </citation>
    <scope>NUCLEOTIDE SEQUENCE [LARGE SCALE GENOMIC DNA]</scope>
    <source>
        <strain evidence="3">CHO K1 cell line</strain>
    </source>
</reference>
<gene>
    <name evidence="2" type="ORF">I79_021751</name>
</gene>
<dbReference type="Proteomes" id="UP000001075">
    <property type="component" value="Unassembled WGS sequence"/>
</dbReference>
<evidence type="ECO:0000256" key="1">
    <source>
        <dbReference type="SAM" id="MobiDB-lite"/>
    </source>
</evidence>
<dbReference type="InterPro" id="IPR031449">
    <property type="entry name" value="ANXA2R"/>
</dbReference>
<dbReference type="Pfam" id="PF15721">
    <property type="entry name" value="ANXA2R"/>
    <property type="match status" value="1"/>
</dbReference>
<organism evidence="2 3">
    <name type="scientific">Cricetulus griseus</name>
    <name type="common">Chinese hamster</name>
    <name type="synonym">Cricetulus barabensis griseus</name>
    <dbReference type="NCBI Taxonomy" id="10029"/>
    <lineage>
        <taxon>Eukaryota</taxon>
        <taxon>Metazoa</taxon>
        <taxon>Chordata</taxon>
        <taxon>Craniata</taxon>
        <taxon>Vertebrata</taxon>
        <taxon>Euteleostomi</taxon>
        <taxon>Mammalia</taxon>
        <taxon>Eutheria</taxon>
        <taxon>Euarchontoglires</taxon>
        <taxon>Glires</taxon>
        <taxon>Rodentia</taxon>
        <taxon>Myomorpha</taxon>
        <taxon>Muroidea</taxon>
        <taxon>Cricetidae</taxon>
        <taxon>Cricetinae</taxon>
        <taxon>Cricetulus</taxon>
    </lineage>
</organism>
<evidence type="ECO:0000313" key="3">
    <source>
        <dbReference type="Proteomes" id="UP000001075"/>
    </source>
</evidence>
<dbReference type="AlphaFoldDB" id="G3IDH1"/>
<evidence type="ECO:0000313" key="2">
    <source>
        <dbReference type="EMBL" id="EGW09285.1"/>
    </source>
</evidence>